<sequence>MPWVVASRQLAAVMEPPLPLPEQLPRDLMLIYQLNVQSLLSFEVSPAETYNLNRIHNLCQESNLLCIMKLKIWRCFELTAILLSCISGQTDVFSPSCQKPDVSACSNALIVDKPCTDIIQIDPCLQPQSSFCSTSCDWVLPACLHTQHTELFPQEWQECNRTMMNSCIVLIATNISSTVGGNCPILPVNPRKVCQEPKPYDVQACQGFSDNTHILNLTVFEETVKYTCMICVDPIKPAETKLNATPPETLSDGTIDAKSAVKAMGNLRLLVDQMGNHSTADITMGEIKGILKVIPKKPEQVQFGFSSDKKVSIIDNGAAVAGRVSRTVSISKEALEIANNVSKNGRTFVGVFLFPSLSQDEKNSTLLNKEFIAIEMGPGIYNLKDPIILNYSNVNKGDAIVSCSSWNGTGNRPTWTKDGCTTSESGDTVTCRCYHLTFFAILMPLPDFIHSSNTHLRSVIVNP</sequence>
<keyword evidence="2" id="KW-0812">Transmembrane</keyword>
<keyword evidence="8" id="KW-1185">Reference proteome</keyword>
<dbReference type="AlphaFoldDB" id="A0AAD7SD34"/>
<reference evidence="7" key="1">
    <citation type="journal article" date="2023" name="Science">
        <title>Genome structures resolve the early diversification of teleost fishes.</title>
        <authorList>
            <person name="Parey E."/>
            <person name="Louis A."/>
            <person name="Montfort J."/>
            <person name="Bouchez O."/>
            <person name="Roques C."/>
            <person name="Iampietro C."/>
            <person name="Lluch J."/>
            <person name="Castinel A."/>
            <person name="Donnadieu C."/>
            <person name="Desvignes T."/>
            <person name="Floi Bucao C."/>
            <person name="Jouanno E."/>
            <person name="Wen M."/>
            <person name="Mejri S."/>
            <person name="Dirks R."/>
            <person name="Jansen H."/>
            <person name="Henkel C."/>
            <person name="Chen W.J."/>
            <person name="Zahm M."/>
            <person name="Cabau C."/>
            <person name="Klopp C."/>
            <person name="Thompson A.W."/>
            <person name="Robinson-Rechavi M."/>
            <person name="Braasch I."/>
            <person name="Lecointre G."/>
            <person name="Bobe J."/>
            <person name="Postlethwait J.H."/>
            <person name="Berthelot C."/>
            <person name="Roest Crollius H."/>
            <person name="Guiguen Y."/>
        </authorList>
    </citation>
    <scope>NUCLEOTIDE SEQUENCE</scope>
    <source>
        <strain evidence="7">NC1722</strain>
    </source>
</reference>
<comment type="subcellular location">
    <subcellularLocation>
        <location evidence="1">Membrane</location>
    </subcellularLocation>
</comment>
<evidence type="ECO:0000313" key="8">
    <source>
        <dbReference type="Proteomes" id="UP001221898"/>
    </source>
</evidence>
<protein>
    <recommendedName>
        <fullName evidence="6">GAIN-B domain-containing protein</fullName>
    </recommendedName>
</protein>
<evidence type="ECO:0000256" key="5">
    <source>
        <dbReference type="ARBA" id="ARBA00023157"/>
    </source>
</evidence>
<evidence type="ECO:0000256" key="3">
    <source>
        <dbReference type="ARBA" id="ARBA00022989"/>
    </source>
</evidence>
<evidence type="ECO:0000256" key="2">
    <source>
        <dbReference type="ARBA" id="ARBA00022692"/>
    </source>
</evidence>
<evidence type="ECO:0000259" key="6">
    <source>
        <dbReference type="PROSITE" id="PS50221"/>
    </source>
</evidence>
<dbReference type="InterPro" id="IPR000203">
    <property type="entry name" value="GPS"/>
</dbReference>
<keyword evidence="4" id="KW-0472">Membrane</keyword>
<comment type="caution">
    <text evidence="7">The sequence shown here is derived from an EMBL/GenBank/DDBJ whole genome shotgun (WGS) entry which is preliminary data.</text>
</comment>
<evidence type="ECO:0000256" key="1">
    <source>
        <dbReference type="ARBA" id="ARBA00004370"/>
    </source>
</evidence>
<dbReference type="InterPro" id="IPR046338">
    <property type="entry name" value="GAIN_dom_sf"/>
</dbReference>
<dbReference type="EMBL" id="JAINUG010000085">
    <property type="protein sequence ID" value="KAJ8399111.1"/>
    <property type="molecule type" value="Genomic_DNA"/>
</dbReference>
<dbReference type="Pfam" id="PF01825">
    <property type="entry name" value="GPS"/>
    <property type="match status" value="1"/>
</dbReference>
<dbReference type="GO" id="GO:0005886">
    <property type="term" value="C:plasma membrane"/>
    <property type="evidence" value="ECO:0007669"/>
    <property type="project" value="TreeGrafter"/>
</dbReference>
<keyword evidence="3" id="KW-1133">Transmembrane helix</keyword>
<dbReference type="Proteomes" id="UP001221898">
    <property type="component" value="Unassembled WGS sequence"/>
</dbReference>
<dbReference type="SMART" id="SM00303">
    <property type="entry name" value="GPS"/>
    <property type="match status" value="1"/>
</dbReference>
<keyword evidence="5" id="KW-1015">Disulfide bond</keyword>
<name>A0AAD7SD34_9TELE</name>
<evidence type="ECO:0000313" key="7">
    <source>
        <dbReference type="EMBL" id="KAJ8399111.1"/>
    </source>
</evidence>
<dbReference type="PROSITE" id="PS50221">
    <property type="entry name" value="GAIN_B"/>
    <property type="match status" value="1"/>
</dbReference>
<evidence type="ECO:0000256" key="4">
    <source>
        <dbReference type="ARBA" id="ARBA00023136"/>
    </source>
</evidence>
<dbReference type="Gene3D" id="2.60.220.50">
    <property type="match status" value="1"/>
</dbReference>
<feature type="domain" description="GAIN-B" evidence="6">
    <location>
        <begin position="299"/>
        <end position="449"/>
    </location>
</feature>
<gene>
    <name evidence="7" type="ORF">AAFF_G00414900</name>
</gene>
<proteinExistence type="predicted"/>
<accession>A0AAD7SD34</accession>
<organism evidence="7 8">
    <name type="scientific">Aldrovandia affinis</name>
    <dbReference type="NCBI Taxonomy" id="143900"/>
    <lineage>
        <taxon>Eukaryota</taxon>
        <taxon>Metazoa</taxon>
        <taxon>Chordata</taxon>
        <taxon>Craniata</taxon>
        <taxon>Vertebrata</taxon>
        <taxon>Euteleostomi</taxon>
        <taxon>Actinopterygii</taxon>
        <taxon>Neopterygii</taxon>
        <taxon>Teleostei</taxon>
        <taxon>Notacanthiformes</taxon>
        <taxon>Halosauridae</taxon>
        <taxon>Aldrovandia</taxon>
    </lineage>
</organism>
<dbReference type="PANTHER" id="PTHR12011:SF347">
    <property type="entry name" value="FI21270P1-RELATED"/>
    <property type="match status" value="1"/>
</dbReference>
<dbReference type="InterPro" id="IPR057244">
    <property type="entry name" value="GAIN_B"/>
</dbReference>
<dbReference type="PANTHER" id="PTHR12011">
    <property type="entry name" value="ADHESION G-PROTEIN COUPLED RECEPTOR"/>
    <property type="match status" value="1"/>
</dbReference>